<reference evidence="2" key="1">
    <citation type="submission" date="2023-10" db="EMBL/GenBank/DDBJ databases">
        <title>Chromosome-level genome of the transformable northern wattle, Acacia crassicarpa.</title>
        <authorList>
            <person name="Massaro I."/>
            <person name="Sinha N.R."/>
            <person name="Poethig S."/>
            <person name="Leichty A.R."/>
        </authorList>
    </citation>
    <scope>NUCLEOTIDE SEQUENCE</scope>
    <source>
        <strain evidence="2">Acra3RX</strain>
        <tissue evidence="2">Leaf</tissue>
    </source>
</reference>
<dbReference type="EMBL" id="JAWXYG010000005">
    <property type="protein sequence ID" value="KAK4271968.1"/>
    <property type="molecule type" value="Genomic_DNA"/>
</dbReference>
<name>A0AAE1JLV7_9FABA</name>
<gene>
    <name evidence="2" type="ORF">QN277_020582</name>
</gene>
<proteinExistence type="predicted"/>
<dbReference type="Proteomes" id="UP001293593">
    <property type="component" value="Unassembled WGS sequence"/>
</dbReference>
<feature type="region of interest" description="Disordered" evidence="1">
    <location>
        <begin position="1"/>
        <end position="66"/>
    </location>
</feature>
<dbReference type="AlphaFoldDB" id="A0AAE1JLV7"/>
<evidence type="ECO:0000313" key="3">
    <source>
        <dbReference type="Proteomes" id="UP001293593"/>
    </source>
</evidence>
<sequence length="66" mass="7720">MNHCVPDFEFEMDDDEYPMPTASRLPRQKKPRPRRRYHGALVAKWPGRDAEPESTASEKTAPREVH</sequence>
<protein>
    <submittedName>
        <fullName evidence="2">Uncharacterized protein</fullName>
    </submittedName>
</protein>
<accession>A0AAE1JLV7</accession>
<evidence type="ECO:0000313" key="2">
    <source>
        <dbReference type="EMBL" id="KAK4271968.1"/>
    </source>
</evidence>
<comment type="caution">
    <text evidence="2">The sequence shown here is derived from an EMBL/GenBank/DDBJ whole genome shotgun (WGS) entry which is preliminary data.</text>
</comment>
<organism evidence="2 3">
    <name type="scientific">Acacia crassicarpa</name>
    <name type="common">northern wattle</name>
    <dbReference type="NCBI Taxonomy" id="499986"/>
    <lineage>
        <taxon>Eukaryota</taxon>
        <taxon>Viridiplantae</taxon>
        <taxon>Streptophyta</taxon>
        <taxon>Embryophyta</taxon>
        <taxon>Tracheophyta</taxon>
        <taxon>Spermatophyta</taxon>
        <taxon>Magnoliopsida</taxon>
        <taxon>eudicotyledons</taxon>
        <taxon>Gunneridae</taxon>
        <taxon>Pentapetalae</taxon>
        <taxon>rosids</taxon>
        <taxon>fabids</taxon>
        <taxon>Fabales</taxon>
        <taxon>Fabaceae</taxon>
        <taxon>Caesalpinioideae</taxon>
        <taxon>mimosoid clade</taxon>
        <taxon>Acacieae</taxon>
        <taxon>Acacia</taxon>
    </lineage>
</organism>
<feature type="compositionally biased region" description="Basic residues" evidence="1">
    <location>
        <begin position="26"/>
        <end position="38"/>
    </location>
</feature>
<feature type="compositionally biased region" description="Acidic residues" evidence="1">
    <location>
        <begin position="8"/>
        <end position="17"/>
    </location>
</feature>
<keyword evidence="3" id="KW-1185">Reference proteome</keyword>
<evidence type="ECO:0000256" key="1">
    <source>
        <dbReference type="SAM" id="MobiDB-lite"/>
    </source>
</evidence>